<reference evidence="1 2" key="1">
    <citation type="submission" date="2015-07" db="EMBL/GenBank/DDBJ databases">
        <authorList>
            <person name="Ju K.-S."/>
            <person name="Doroghazi J.R."/>
            <person name="Metcalf W.W."/>
        </authorList>
    </citation>
    <scope>NUCLEOTIDE SEQUENCE [LARGE SCALE GENOMIC DNA]</scope>
    <source>
        <strain evidence="1 2">NRRL B-3589</strain>
    </source>
</reference>
<dbReference type="PANTHER" id="PTHR43394">
    <property type="entry name" value="ATP-DEPENDENT PERMEASE MDL1, MITOCHONDRIAL"/>
    <property type="match status" value="1"/>
</dbReference>
<evidence type="ECO:0000313" key="1">
    <source>
        <dbReference type="EMBL" id="KOG90512.1"/>
    </source>
</evidence>
<accession>A0ABR5JAN2</accession>
<dbReference type="InterPro" id="IPR039421">
    <property type="entry name" value="Type_1_exporter"/>
</dbReference>
<dbReference type="EMBL" id="LGUT01000684">
    <property type="protein sequence ID" value="KOG90512.1"/>
    <property type="molecule type" value="Genomic_DNA"/>
</dbReference>
<proteinExistence type="predicted"/>
<dbReference type="InterPro" id="IPR027417">
    <property type="entry name" value="P-loop_NTPase"/>
</dbReference>
<organism evidence="1 2">
    <name type="scientific">Streptomyces varsoviensis</name>
    <dbReference type="NCBI Taxonomy" id="67373"/>
    <lineage>
        <taxon>Bacteria</taxon>
        <taxon>Bacillati</taxon>
        <taxon>Actinomycetota</taxon>
        <taxon>Actinomycetes</taxon>
        <taxon>Kitasatosporales</taxon>
        <taxon>Streptomycetaceae</taxon>
        <taxon>Streptomyces</taxon>
    </lineage>
</organism>
<dbReference type="Proteomes" id="UP000037020">
    <property type="component" value="Unassembled WGS sequence"/>
</dbReference>
<dbReference type="Gene3D" id="3.40.50.300">
    <property type="entry name" value="P-loop containing nucleotide triphosphate hydrolases"/>
    <property type="match status" value="1"/>
</dbReference>
<comment type="caution">
    <text evidence="1">The sequence shown here is derived from an EMBL/GenBank/DDBJ whole genome shotgun (WGS) entry which is preliminary data.</text>
</comment>
<evidence type="ECO:0008006" key="3">
    <source>
        <dbReference type="Google" id="ProtNLM"/>
    </source>
</evidence>
<evidence type="ECO:0000313" key="2">
    <source>
        <dbReference type="Proteomes" id="UP000037020"/>
    </source>
</evidence>
<gene>
    <name evidence="1" type="ORF">ADK38_08330</name>
</gene>
<keyword evidence="2" id="KW-1185">Reference proteome</keyword>
<protein>
    <recommendedName>
        <fullName evidence="3">ABC transporter ATP-binding protein</fullName>
    </recommendedName>
</protein>
<name>A0ABR5JAN2_9ACTN</name>
<sequence>LARAIVGRPALLVLDDPLSALDLHTEAEVERALRRVLRNSTALVVAHRPNTARMADRVAVLADGRIAALGTHRELLDSSAHYRSLMSVTPLRTPGAPDGEVMSR</sequence>
<feature type="non-terminal residue" evidence="1">
    <location>
        <position position="1"/>
    </location>
</feature>
<dbReference type="SUPFAM" id="SSF52540">
    <property type="entry name" value="P-loop containing nucleoside triphosphate hydrolases"/>
    <property type="match status" value="1"/>
</dbReference>
<dbReference type="PANTHER" id="PTHR43394:SF1">
    <property type="entry name" value="ATP-BINDING CASSETTE SUB-FAMILY B MEMBER 10, MITOCHONDRIAL"/>
    <property type="match status" value="1"/>
</dbReference>